<dbReference type="EMBL" id="CAJVQA010018033">
    <property type="protein sequence ID" value="CAG8751795.1"/>
    <property type="molecule type" value="Genomic_DNA"/>
</dbReference>
<dbReference type="Proteomes" id="UP000789759">
    <property type="component" value="Unassembled WGS sequence"/>
</dbReference>
<protein>
    <submittedName>
        <fullName evidence="1">23791_t:CDS:1</fullName>
    </submittedName>
</protein>
<evidence type="ECO:0000313" key="2">
    <source>
        <dbReference type="Proteomes" id="UP000789759"/>
    </source>
</evidence>
<comment type="caution">
    <text evidence="1">The sequence shown here is derived from an EMBL/GenBank/DDBJ whole genome shotgun (WGS) entry which is preliminary data.</text>
</comment>
<organism evidence="1 2">
    <name type="scientific">Cetraspora pellucida</name>
    <dbReference type="NCBI Taxonomy" id="1433469"/>
    <lineage>
        <taxon>Eukaryota</taxon>
        <taxon>Fungi</taxon>
        <taxon>Fungi incertae sedis</taxon>
        <taxon>Mucoromycota</taxon>
        <taxon>Glomeromycotina</taxon>
        <taxon>Glomeromycetes</taxon>
        <taxon>Diversisporales</taxon>
        <taxon>Gigasporaceae</taxon>
        <taxon>Cetraspora</taxon>
    </lineage>
</organism>
<accession>A0A9N9NRU2</accession>
<keyword evidence="2" id="KW-1185">Reference proteome</keyword>
<gene>
    <name evidence="1" type="ORF">CPELLU_LOCUS14750</name>
</gene>
<proteinExistence type="predicted"/>
<name>A0A9N9NRU2_9GLOM</name>
<sequence>MHIQNVDDVTNVNDIIKKLIDNTRNKACNTLVDFTRNKAHATLVSSKKPTPVKPWQHNASVKTCIHNAYSSVSSVSVLSSKNTQSIQKLMNDQDQSIGEIEVNEHLFDEENEHYS</sequence>
<evidence type="ECO:0000313" key="1">
    <source>
        <dbReference type="EMBL" id="CAG8751795.1"/>
    </source>
</evidence>
<dbReference type="AlphaFoldDB" id="A0A9N9NRU2"/>
<reference evidence="1" key="1">
    <citation type="submission" date="2021-06" db="EMBL/GenBank/DDBJ databases">
        <authorList>
            <person name="Kallberg Y."/>
            <person name="Tangrot J."/>
            <person name="Rosling A."/>
        </authorList>
    </citation>
    <scope>NUCLEOTIDE SEQUENCE</scope>
    <source>
        <strain evidence="1">FL966</strain>
    </source>
</reference>